<dbReference type="EMBL" id="JAERQJ010000002">
    <property type="protein sequence ID" value="MBL0683257.1"/>
    <property type="molecule type" value="Genomic_DNA"/>
</dbReference>
<dbReference type="CDD" id="cd00146">
    <property type="entry name" value="PKD"/>
    <property type="match status" value="2"/>
</dbReference>
<proteinExistence type="predicted"/>
<dbReference type="Pfam" id="PF18911">
    <property type="entry name" value="PKD_4"/>
    <property type="match status" value="1"/>
</dbReference>
<name>A0A936ZS16_9FLAO</name>
<comment type="caution">
    <text evidence="2">The sequence shown here is derived from an EMBL/GenBank/DDBJ whole genome shotgun (WGS) entry which is preliminary data.</text>
</comment>
<dbReference type="RefSeq" id="WP_201918069.1">
    <property type="nucleotide sequence ID" value="NZ_BAABAX010000023.1"/>
</dbReference>
<evidence type="ECO:0000259" key="1">
    <source>
        <dbReference type="PROSITE" id="PS50093"/>
    </source>
</evidence>
<dbReference type="Pfam" id="PF00801">
    <property type="entry name" value="PKD"/>
    <property type="match status" value="1"/>
</dbReference>
<feature type="domain" description="PKD" evidence="1">
    <location>
        <begin position="221"/>
        <end position="260"/>
    </location>
</feature>
<reference evidence="2" key="1">
    <citation type="submission" date="2021-01" db="EMBL/GenBank/DDBJ databases">
        <authorList>
            <person name="Zhong Y.L."/>
        </authorList>
    </citation>
    <scope>NUCLEOTIDE SEQUENCE</scope>
    <source>
        <strain evidence="2">KCTC 23302</strain>
    </source>
</reference>
<evidence type="ECO:0000313" key="2">
    <source>
        <dbReference type="EMBL" id="MBL0683257.1"/>
    </source>
</evidence>
<protein>
    <submittedName>
        <fullName evidence="2">PKD domain-containing protein</fullName>
    </submittedName>
</protein>
<dbReference type="InterPro" id="IPR022409">
    <property type="entry name" value="PKD/Chitinase_dom"/>
</dbReference>
<dbReference type="InterPro" id="IPR000601">
    <property type="entry name" value="PKD_dom"/>
</dbReference>
<dbReference type="AlphaFoldDB" id="A0A936ZS16"/>
<organism evidence="2 3">
    <name type="scientific">Aquimarina mytili</name>
    <dbReference type="NCBI Taxonomy" id="874423"/>
    <lineage>
        <taxon>Bacteria</taxon>
        <taxon>Pseudomonadati</taxon>
        <taxon>Bacteroidota</taxon>
        <taxon>Flavobacteriia</taxon>
        <taxon>Flavobacteriales</taxon>
        <taxon>Flavobacteriaceae</taxon>
        <taxon>Aquimarina</taxon>
    </lineage>
</organism>
<dbReference type="SMART" id="SM00089">
    <property type="entry name" value="PKD"/>
    <property type="match status" value="3"/>
</dbReference>
<dbReference type="InterPro" id="IPR013783">
    <property type="entry name" value="Ig-like_fold"/>
</dbReference>
<gene>
    <name evidence="2" type="ORF">JJQ60_07000</name>
</gene>
<dbReference type="PROSITE" id="PS50093">
    <property type="entry name" value="PKD"/>
    <property type="match status" value="2"/>
</dbReference>
<dbReference type="Gene3D" id="2.60.40.10">
    <property type="entry name" value="Immunoglobulins"/>
    <property type="match status" value="3"/>
</dbReference>
<accession>A0A936ZS16</accession>
<dbReference type="InterPro" id="IPR035986">
    <property type="entry name" value="PKD_dom_sf"/>
</dbReference>
<dbReference type="SUPFAM" id="SSF49299">
    <property type="entry name" value="PKD domain"/>
    <property type="match status" value="3"/>
</dbReference>
<feature type="domain" description="PKD" evidence="1">
    <location>
        <begin position="55"/>
        <end position="105"/>
    </location>
</feature>
<keyword evidence="3" id="KW-1185">Reference proteome</keyword>
<dbReference type="Proteomes" id="UP000651057">
    <property type="component" value="Unassembled WGS sequence"/>
</dbReference>
<evidence type="ECO:0000313" key="3">
    <source>
        <dbReference type="Proteomes" id="UP000651057"/>
    </source>
</evidence>
<sequence>MKKIIFIISMLCLLNCAKEEAVPVFADFEFEVFNDDFSIPVQVVFFNRTEGGEDYEWSFEGGVPSRSVDRNPGVIQYNEKGVYTIELTASNQDGSIDTKVLEIQIDDPVIVDFEITNLVDTFSPASFTFQNNSTGADTYSWTFEGGAPASSTEQNPGTVVFSEPGEHKIRLEIGNGRETYDLEKSITVDPFLVTAFDSEVAFVDNDFQIPVRIQFQNNSISATSYEWDFEGGTPRVSTEQNPGVVFSETGMKTVTLTATNGKETKTITKQFEFFTNTNLRVLNDIRLGINTAHSRNTVGSFYSIDQRTVYNKEEITGQPDLGQNVDLVFFGLDNTFDRNRFVSPDKISTDAVVFETLQNPKTTKFINSQELCNCTASLTSAQFDAMQNDALLSALIIEETPGGLQAFDNVMTPRIVLFEMQDGRKGAIKIKDFIDDGQNSYIIVDIKVQKE</sequence>